<evidence type="ECO:0000259" key="3">
    <source>
        <dbReference type="Pfam" id="PF00125"/>
    </source>
</evidence>
<proteinExistence type="inferred from homology"/>
<feature type="domain" description="Core Histone H2A/H2B/H3" evidence="3">
    <location>
        <begin position="293"/>
        <end position="379"/>
    </location>
</feature>
<comment type="similarity">
    <text evidence="1">Belongs to the histone H3 family.</text>
</comment>
<feature type="compositionally biased region" description="Basic residues" evidence="2">
    <location>
        <begin position="278"/>
        <end position="292"/>
    </location>
</feature>
<reference evidence="4 5" key="1">
    <citation type="journal article" date="2018" name="Cell">
        <title>The Chara Genome: Secondary Complexity and Implications for Plant Terrestrialization.</title>
        <authorList>
            <person name="Nishiyama T."/>
            <person name="Sakayama H."/>
            <person name="Vries J.D."/>
            <person name="Buschmann H."/>
            <person name="Saint-Marcoux D."/>
            <person name="Ullrich K.K."/>
            <person name="Haas F.B."/>
            <person name="Vanderstraeten L."/>
            <person name="Becker D."/>
            <person name="Lang D."/>
            <person name="Vosolsobe S."/>
            <person name="Rombauts S."/>
            <person name="Wilhelmsson P.K.I."/>
            <person name="Janitza P."/>
            <person name="Kern R."/>
            <person name="Heyl A."/>
            <person name="Rumpler F."/>
            <person name="Villalobos L.I.A.C."/>
            <person name="Clay J.M."/>
            <person name="Skokan R."/>
            <person name="Toyoda A."/>
            <person name="Suzuki Y."/>
            <person name="Kagoshima H."/>
            <person name="Schijlen E."/>
            <person name="Tajeshwar N."/>
            <person name="Catarino B."/>
            <person name="Hetherington A.J."/>
            <person name="Saltykova A."/>
            <person name="Bonnot C."/>
            <person name="Breuninger H."/>
            <person name="Symeonidi A."/>
            <person name="Radhakrishnan G.V."/>
            <person name="Van Nieuwerburgh F."/>
            <person name="Deforce D."/>
            <person name="Chang C."/>
            <person name="Karol K.G."/>
            <person name="Hedrich R."/>
            <person name="Ulvskov P."/>
            <person name="Glockner G."/>
            <person name="Delwiche C.F."/>
            <person name="Petrasek J."/>
            <person name="Van de Peer Y."/>
            <person name="Friml J."/>
            <person name="Beilby M."/>
            <person name="Dolan L."/>
            <person name="Kohara Y."/>
            <person name="Sugano S."/>
            <person name="Fujiyama A."/>
            <person name="Delaux P.-M."/>
            <person name="Quint M."/>
            <person name="TheiBen G."/>
            <person name="Hagemann M."/>
            <person name="Harholt J."/>
            <person name="Dunand C."/>
            <person name="Zachgo S."/>
            <person name="Langdale J."/>
            <person name="Maumus F."/>
            <person name="Straeten D.V.D."/>
            <person name="Gould S.B."/>
            <person name="Rensing S.A."/>
        </authorList>
    </citation>
    <scope>NUCLEOTIDE SEQUENCE [LARGE SCALE GENOMIC DNA]</scope>
    <source>
        <strain evidence="4 5">S276</strain>
    </source>
</reference>
<evidence type="ECO:0000256" key="1">
    <source>
        <dbReference type="ARBA" id="ARBA00010343"/>
    </source>
</evidence>
<dbReference type="Pfam" id="PF00125">
    <property type="entry name" value="Histone"/>
    <property type="match status" value="1"/>
</dbReference>
<dbReference type="PROSITE" id="PS00959">
    <property type="entry name" value="HISTONE_H3_2"/>
    <property type="match status" value="1"/>
</dbReference>
<dbReference type="AlphaFoldDB" id="A0A388M040"/>
<dbReference type="Proteomes" id="UP000265515">
    <property type="component" value="Unassembled WGS sequence"/>
</dbReference>
<dbReference type="PANTHER" id="PTHR11426">
    <property type="entry name" value="HISTONE H3"/>
    <property type="match status" value="1"/>
</dbReference>
<dbReference type="InterPro" id="IPR009072">
    <property type="entry name" value="Histone-fold"/>
</dbReference>
<feature type="region of interest" description="Disordered" evidence="2">
    <location>
        <begin position="258"/>
        <end position="292"/>
    </location>
</feature>
<dbReference type="SMART" id="SM00428">
    <property type="entry name" value="H3"/>
    <property type="match status" value="1"/>
</dbReference>
<dbReference type="GO" id="GO:0046982">
    <property type="term" value="F:protein heterodimerization activity"/>
    <property type="evidence" value="ECO:0007669"/>
    <property type="project" value="InterPro"/>
</dbReference>
<keyword evidence="5" id="KW-1185">Reference proteome</keyword>
<dbReference type="GO" id="GO:0000786">
    <property type="term" value="C:nucleosome"/>
    <property type="evidence" value="ECO:0007669"/>
    <property type="project" value="InterPro"/>
</dbReference>
<dbReference type="EMBL" id="BFEA01000640">
    <property type="protein sequence ID" value="GBG87940.1"/>
    <property type="molecule type" value="Genomic_DNA"/>
</dbReference>
<evidence type="ECO:0000256" key="2">
    <source>
        <dbReference type="SAM" id="MobiDB-lite"/>
    </source>
</evidence>
<gene>
    <name evidence="4" type="ORF">CBR_g46306</name>
</gene>
<sequence length="488" mass="54024">MVVLARVFICNTRVKDKTTLVGHATACWAKIRPEDRHMVMVGYDTYPDKEMWSIMGFMDAGDARTDTPNNYLDTIRCSHGSASLLGWLPVVCPMTYDCGADINMILRDPLSVPFHMTYTDGLLHYIQYIPEEDSQTMCNDWKRKSVHDKETHSSSEAASPDGGKDVERPDEENLNGAGCGDVEQGMGDAEPSARLQQGMGGAEPSARLEQGMGVVEPSARLKQGMGGAEPCARLKERMGGAEPSARSDDMMMEKTKKQKCGVSKGKGNAPAVGDTKVPTKRKAGVAKRRRHPGQATLAEIRHLQRSVHLCLPFTPFLRLVREIVNKDVAPGRGIRFELVGMCALLEAAEAYLMHLMENTNELAIHAKRVTVNVKDMRLADALWKPRRNKQRRTSSMSLSAEEVQSALSQVMKYATKGVHYDSNMELEMLKERVSAYFSVKLDIHRTIAANGDKATTALHLLDRLKRTRAARSGSQTEESAYNLNGIVD</sequence>
<dbReference type="CDD" id="cd22911">
    <property type="entry name" value="HFD_H3"/>
    <property type="match status" value="1"/>
</dbReference>
<accession>A0A388M040</accession>
<dbReference type="OrthoDB" id="420022at2759"/>
<dbReference type="Gene3D" id="1.10.20.10">
    <property type="entry name" value="Histone, subunit A"/>
    <property type="match status" value="1"/>
</dbReference>
<feature type="region of interest" description="Disordered" evidence="2">
    <location>
        <begin position="146"/>
        <end position="206"/>
    </location>
</feature>
<dbReference type="Gramene" id="GBG87940">
    <property type="protein sequence ID" value="GBG87940"/>
    <property type="gene ID" value="CBR_g46306"/>
</dbReference>
<evidence type="ECO:0000313" key="5">
    <source>
        <dbReference type="Proteomes" id="UP000265515"/>
    </source>
</evidence>
<dbReference type="InterPro" id="IPR000164">
    <property type="entry name" value="Histone_H3/CENP-A"/>
</dbReference>
<dbReference type="GO" id="GO:0003677">
    <property type="term" value="F:DNA binding"/>
    <property type="evidence" value="ECO:0007669"/>
    <property type="project" value="InterPro"/>
</dbReference>
<protein>
    <recommendedName>
        <fullName evidence="3">Core Histone H2A/H2B/H3 domain-containing protein</fullName>
    </recommendedName>
</protein>
<comment type="caution">
    <text evidence="4">The sequence shown here is derived from an EMBL/GenBank/DDBJ whole genome shotgun (WGS) entry which is preliminary data.</text>
</comment>
<dbReference type="GO" id="GO:0030527">
    <property type="term" value="F:structural constituent of chromatin"/>
    <property type="evidence" value="ECO:0007669"/>
    <property type="project" value="InterPro"/>
</dbReference>
<evidence type="ECO:0000313" key="4">
    <source>
        <dbReference type="EMBL" id="GBG87940.1"/>
    </source>
</evidence>
<dbReference type="PRINTS" id="PR00622">
    <property type="entry name" value="HISTONEH3"/>
</dbReference>
<dbReference type="STRING" id="69332.A0A388M040"/>
<dbReference type="InterPro" id="IPR007125">
    <property type="entry name" value="H2A/H2B/H3"/>
</dbReference>
<name>A0A388M040_CHABU</name>
<organism evidence="4 5">
    <name type="scientific">Chara braunii</name>
    <name type="common">Braun's stonewort</name>
    <dbReference type="NCBI Taxonomy" id="69332"/>
    <lineage>
        <taxon>Eukaryota</taxon>
        <taxon>Viridiplantae</taxon>
        <taxon>Streptophyta</taxon>
        <taxon>Charophyceae</taxon>
        <taxon>Charales</taxon>
        <taxon>Characeae</taxon>
        <taxon>Chara</taxon>
    </lineage>
</organism>
<dbReference type="SUPFAM" id="SSF47113">
    <property type="entry name" value="Histone-fold"/>
    <property type="match status" value="1"/>
</dbReference>